<proteinExistence type="predicted"/>
<keyword evidence="3" id="KW-1185">Reference proteome</keyword>
<dbReference type="InterPro" id="IPR053164">
    <property type="entry name" value="IS1016-like_transposase"/>
</dbReference>
<dbReference type="AlphaFoldDB" id="A0A8X6RJ90"/>
<reference evidence="2" key="1">
    <citation type="submission" date="2020-08" db="EMBL/GenBank/DDBJ databases">
        <title>Multicomponent nature underlies the extraordinary mechanical properties of spider dragline silk.</title>
        <authorList>
            <person name="Kono N."/>
            <person name="Nakamura H."/>
            <person name="Mori M."/>
            <person name="Yoshida Y."/>
            <person name="Ohtoshi R."/>
            <person name="Malay A.D."/>
            <person name="Moran D.A.P."/>
            <person name="Tomita M."/>
            <person name="Numata K."/>
            <person name="Arakawa K."/>
        </authorList>
    </citation>
    <scope>NUCLEOTIDE SEQUENCE</scope>
</reference>
<dbReference type="EMBL" id="BMAU01021153">
    <property type="protein sequence ID" value="GFX92601.1"/>
    <property type="molecule type" value="Genomic_DNA"/>
</dbReference>
<evidence type="ECO:0000313" key="3">
    <source>
        <dbReference type="Proteomes" id="UP000887159"/>
    </source>
</evidence>
<accession>A0A8X6RJ90</accession>
<comment type="caution">
    <text evidence="2">The sequence shown here is derived from an EMBL/GenBank/DDBJ whole genome shotgun (WGS) entry which is preliminary data.</text>
</comment>
<name>A0A8X6RJ90_TRICX</name>
<dbReference type="Proteomes" id="UP000887159">
    <property type="component" value="Unassembled WGS sequence"/>
</dbReference>
<evidence type="ECO:0000313" key="2">
    <source>
        <dbReference type="EMBL" id="GFX92601.1"/>
    </source>
</evidence>
<dbReference type="SMART" id="SM01126">
    <property type="entry name" value="DDE_Tnp_IS1595"/>
    <property type="match status" value="1"/>
</dbReference>
<dbReference type="PANTHER" id="PTHR47163:SF2">
    <property type="entry name" value="SI:DKEY-17M8.2"/>
    <property type="match status" value="1"/>
</dbReference>
<feature type="domain" description="ISXO2-like transposase" evidence="1">
    <location>
        <begin position="108"/>
        <end position="250"/>
    </location>
</feature>
<gene>
    <name evidence="2" type="primary">AVEN_236481_1</name>
    <name evidence="2" type="ORF">TNCV_3959391</name>
</gene>
<dbReference type="Pfam" id="PF12762">
    <property type="entry name" value="DDE_Tnp_IS1595"/>
    <property type="match status" value="1"/>
</dbReference>
<dbReference type="InterPro" id="IPR024445">
    <property type="entry name" value="Tnp_ISXO2-like"/>
</dbReference>
<evidence type="ECO:0000259" key="1">
    <source>
        <dbReference type="SMART" id="SM01126"/>
    </source>
</evidence>
<protein>
    <submittedName>
        <fullName evidence="2">DDE_Tnp_IS1595 domain-containing protein</fullName>
    </submittedName>
</protein>
<sequence>MESGLIKETFNCVRCKEPCSIVKRKKSSNGSIWRCKKCRAEKSIRVGSWFSCSKLNLQEILRLTWDLITGTKTCDIERKSGFSSATLADWRHFVHEQVLDHVELTSSKIGGVGKVVEVDESKFGKRKFHKGRHVEGQWVFGGVERDSGKLFLVAVHDRTQRTLMQIIMEWIEPGTTIISDCWKGYNHDVLTAEGFNHLTVNHSLNFVDPDTGAHTNTIESTWRHVKSRYPQYNRQNNASFYLAMYMFEKR</sequence>
<dbReference type="NCBIfam" id="NF033547">
    <property type="entry name" value="transpos_IS1595"/>
    <property type="match status" value="1"/>
</dbReference>
<dbReference type="PANTHER" id="PTHR47163">
    <property type="entry name" value="DDE_TNP_IS1595 DOMAIN-CONTAINING PROTEIN"/>
    <property type="match status" value="1"/>
</dbReference>
<organism evidence="2 3">
    <name type="scientific">Trichonephila clavipes</name>
    <name type="common">Golden silk orbweaver</name>
    <name type="synonym">Nephila clavipes</name>
    <dbReference type="NCBI Taxonomy" id="2585209"/>
    <lineage>
        <taxon>Eukaryota</taxon>
        <taxon>Metazoa</taxon>
        <taxon>Ecdysozoa</taxon>
        <taxon>Arthropoda</taxon>
        <taxon>Chelicerata</taxon>
        <taxon>Arachnida</taxon>
        <taxon>Araneae</taxon>
        <taxon>Araneomorphae</taxon>
        <taxon>Entelegynae</taxon>
        <taxon>Araneoidea</taxon>
        <taxon>Nephilidae</taxon>
        <taxon>Trichonephila</taxon>
    </lineage>
</organism>